<dbReference type="Gene3D" id="3.40.50.10240">
    <property type="entry name" value="Thiamin pyrophosphokinase, catalytic domain"/>
    <property type="match status" value="1"/>
</dbReference>
<protein>
    <recommendedName>
        <fullName evidence="5">6-hydroxymethyl-7,8-dihydropterin pyrophosphokinase</fullName>
        <shortName evidence="5">HPPK</shortName>
        <ecNumber evidence="5">2.7.6.3</ecNumber>
    </recommendedName>
    <alternativeName>
        <fullName evidence="5">2-amino-4-hydroxy-6-hydroxymethyldihydropteridine pyrophosphokinase</fullName>
    </alternativeName>
    <alternativeName>
        <fullName evidence="5">6-hydroxymethyl-7,8-dihydropterin diphosphokinase</fullName>
        <shortName evidence="5">6-HMPDK</shortName>
    </alternativeName>
    <alternativeName>
        <fullName evidence="5">7,8-dihydro-6-hydroxymethylpterin diphosphokinase</fullName>
    </alternativeName>
    <alternativeName>
        <fullName evidence="5">7,8-dihydro-6-hydroxymethylpterin pyrophosphokinase</fullName>
        <shortName evidence="5">PPPK</shortName>
    </alternativeName>
</protein>
<dbReference type="GO" id="GO:0009229">
    <property type="term" value="P:thiamine diphosphate biosynthetic process"/>
    <property type="evidence" value="ECO:0007669"/>
    <property type="project" value="InterPro"/>
</dbReference>
<keyword evidence="2 5" id="KW-0547">Nucleotide-binding</keyword>
<comment type="pathway">
    <text evidence="5">Cofactor biosynthesis; 5,6,7,8-tetrahydromethanopterin biosynthesis.</text>
</comment>
<evidence type="ECO:0000256" key="5">
    <source>
        <dbReference type="HAMAP-Rule" id="MF_02131"/>
    </source>
</evidence>
<dbReference type="GO" id="GO:0004788">
    <property type="term" value="F:thiamine diphosphokinase activity"/>
    <property type="evidence" value="ECO:0007669"/>
    <property type="project" value="InterPro"/>
</dbReference>
<dbReference type="PANTHER" id="PTHR39648">
    <property type="entry name" value="6-HYDROXYMETHYL-7,8-DIHYDROPTERIN PYROPHOSPHOKINASE"/>
    <property type="match status" value="1"/>
</dbReference>
<evidence type="ECO:0000256" key="4">
    <source>
        <dbReference type="ARBA" id="ARBA00022840"/>
    </source>
</evidence>
<dbReference type="GO" id="GO:0003848">
    <property type="term" value="F:2-amino-4-hydroxy-6-hydroxymethyldihydropteridine diphosphokinase activity"/>
    <property type="evidence" value="ECO:0007669"/>
    <property type="project" value="UniProtKB-UniRule"/>
</dbReference>
<evidence type="ECO:0000313" key="8">
    <source>
        <dbReference type="Proteomes" id="UP000002315"/>
    </source>
</evidence>
<name>E3GYA6_METFV</name>
<comment type="catalytic activity">
    <reaction evidence="5">
        <text>6-hydroxymethyl-7,8-dihydropterin + ATP = (7,8-dihydropterin-6-yl)methyl diphosphate + AMP + H(+)</text>
        <dbReference type="Rhea" id="RHEA:11412"/>
        <dbReference type="ChEBI" id="CHEBI:15378"/>
        <dbReference type="ChEBI" id="CHEBI:30616"/>
        <dbReference type="ChEBI" id="CHEBI:44841"/>
        <dbReference type="ChEBI" id="CHEBI:72950"/>
        <dbReference type="ChEBI" id="CHEBI:456215"/>
        <dbReference type="EC" id="2.7.6.3"/>
    </reaction>
</comment>
<organism evidence="7 8">
    <name type="scientific">Methanothermus fervidus (strain ATCC 43054 / DSM 2088 / JCM 10308 / V24 S)</name>
    <dbReference type="NCBI Taxonomy" id="523846"/>
    <lineage>
        <taxon>Archaea</taxon>
        <taxon>Methanobacteriati</taxon>
        <taxon>Methanobacteriota</taxon>
        <taxon>Methanomada group</taxon>
        <taxon>Methanobacteria</taxon>
        <taxon>Methanobacteriales</taxon>
        <taxon>Methanothermaceae</taxon>
        <taxon>Methanothermus</taxon>
    </lineage>
</organism>
<comment type="function">
    <text evidence="5">Catalyzes the transfer of diphosphate from ATP to 6-hydroxymethyl-7,8-dihydropterin (6-HMD), leading to 6-hydroxymethyl-7,8-dihydropterin diphosphate (6-HMDP).</text>
</comment>
<dbReference type="UniPathway" id="UPA00065"/>
<keyword evidence="3 5" id="KW-0418">Kinase</keyword>
<dbReference type="InterPro" id="IPR002826">
    <property type="entry name" value="MptE-like"/>
</dbReference>
<evidence type="ECO:0000256" key="3">
    <source>
        <dbReference type="ARBA" id="ARBA00022777"/>
    </source>
</evidence>
<comment type="similarity">
    <text evidence="5">Belongs to the archaeal 6-HMPDK family.</text>
</comment>
<dbReference type="AlphaFoldDB" id="E3GYA6"/>
<dbReference type="HOGENOM" id="CLU_093043_0_0_2"/>
<evidence type="ECO:0000259" key="6">
    <source>
        <dbReference type="Pfam" id="PF01973"/>
    </source>
</evidence>
<dbReference type="EC" id="2.7.6.3" evidence="5"/>
<keyword evidence="4 5" id="KW-0067">ATP-binding</keyword>
<keyword evidence="5" id="KW-0460">Magnesium</keyword>
<gene>
    <name evidence="5" type="primary">mptE</name>
    <name evidence="7" type="ordered locus">Mfer_0488</name>
</gene>
<evidence type="ECO:0000256" key="1">
    <source>
        <dbReference type="ARBA" id="ARBA00022679"/>
    </source>
</evidence>
<dbReference type="InterPro" id="IPR027510">
    <property type="entry name" value="HMPDK_MptE"/>
</dbReference>
<comment type="cofactor">
    <cofactor evidence="5">
        <name>Mg(2+)</name>
        <dbReference type="ChEBI" id="CHEBI:18420"/>
    </cofactor>
</comment>
<dbReference type="GO" id="GO:0005524">
    <property type="term" value="F:ATP binding"/>
    <property type="evidence" value="ECO:0007669"/>
    <property type="project" value="UniProtKB-UniRule"/>
</dbReference>
<dbReference type="SUPFAM" id="SSF63999">
    <property type="entry name" value="Thiamin pyrophosphokinase, catalytic domain"/>
    <property type="match status" value="1"/>
</dbReference>
<feature type="domain" description="6-hydroxymethylpterin diphosphokinase MptE-like" evidence="6">
    <location>
        <begin position="40"/>
        <end position="186"/>
    </location>
</feature>
<proteinExistence type="inferred from homology"/>
<keyword evidence="1 5" id="KW-0808">Transferase</keyword>
<dbReference type="EMBL" id="CP002278">
    <property type="protein sequence ID" value="ADP77288.1"/>
    <property type="molecule type" value="Genomic_DNA"/>
</dbReference>
<dbReference type="InterPro" id="IPR036759">
    <property type="entry name" value="TPK_catalytic_sf"/>
</dbReference>
<evidence type="ECO:0000313" key="7">
    <source>
        <dbReference type="EMBL" id="ADP77288.1"/>
    </source>
</evidence>
<dbReference type="KEGG" id="mfv:Mfer_0488"/>
<accession>E3GYA6</accession>
<dbReference type="STRING" id="523846.Mfer_0488"/>
<dbReference type="OrthoDB" id="34207at2157"/>
<dbReference type="GO" id="GO:0000287">
    <property type="term" value="F:magnesium ion binding"/>
    <property type="evidence" value="ECO:0007669"/>
    <property type="project" value="UniProtKB-UniRule"/>
</dbReference>
<keyword evidence="8" id="KW-1185">Reference proteome</keyword>
<dbReference type="HAMAP" id="MF_02131">
    <property type="entry name" value="HMPDK_arch"/>
    <property type="match status" value="1"/>
</dbReference>
<reference evidence="7 8" key="1">
    <citation type="journal article" date="2010" name="Stand. Genomic Sci.">
        <title>Complete genome sequence of Methanothermus fervidus type strain (V24S).</title>
        <authorList>
            <person name="Anderson I."/>
            <person name="Djao O.D."/>
            <person name="Misra M."/>
            <person name="Chertkov O."/>
            <person name="Nolan M."/>
            <person name="Lucas S."/>
            <person name="Lapidus A."/>
            <person name="Del Rio T.G."/>
            <person name="Tice H."/>
            <person name="Cheng J.F."/>
            <person name="Tapia R."/>
            <person name="Han C."/>
            <person name="Goodwin L."/>
            <person name="Pitluck S."/>
            <person name="Liolios K."/>
            <person name="Ivanova N."/>
            <person name="Mavromatis K."/>
            <person name="Mikhailova N."/>
            <person name="Pati A."/>
            <person name="Brambilla E."/>
            <person name="Chen A."/>
            <person name="Palaniappan K."/>
            <person name="Land M."/>
            <person name="Hauser L."/>
            <person name="Chang Y.J."/>
            <person name="Jeffries C.D."/>
            <person name="Sikorski J."/>
            <person name="Spring S."/>
            <person name="Rohde M."/>
            <person name="Eichinger K."/>
            <person name="Huber H."/>
            <person name="Wirth R."/>
            <person name="Goker M."/>
            <person name="Detter J.C."/>
            <person name="Woyke T."/>
            <person name="Bristow J."/>
            <person name="Eisen J.A."/>
            <person name="Markowitz V."/>
            <person name="Hugenholtz P."/>
            <person name="Klenk H.P."/>
            <person name="Kyrpides N.C."/>
        </authorList>
    </citation>
    <scope>NUCLEOTIDE SEQUENCE [LARGE SCALE GENOMIC DNA]</scope>
    <source>
        <strain evidence="8">ATCC 43054 / DSM 2088 / JCM 10308 / V24 S</strain>
    </source>
</reference>
<dbReference type="Pfam" id="PF01973">
    <property type="entry name" value="MptE-like"/>
    <property type="match status" value="1"/>
</dbReference>
<sequence>MKIKTWMKWYRKILKDFGFKQEEDEKSAKYLNKFLEKHCALNLDDLPHSNTAIVCGAGPSIEKHVKIVKKIKSKGIVIAADGATTALLNEEIIPDIIVTDLDGYMPDIIKANKLGSVVVVHSHGDNLKKLKKYLPKLKNIMGTTQSKPLKNVYNFGGFTDGDRAVFLAIKLGAKKIILAGMDFGEKITKYSRPKLSRDVEEADEIKKLKLKYAEKLIEWIVDNKNVEIKKLR</sequence>
<dbReference type="GO" id="GO:2001118">
    <property type="term" value="P:tetrahydromethanopterin biosynthetic process"/>
    <property type="evidence" value="ECO:0007669"/>
    <property type="project" value="UniProtKB-UniRule"/>
</dbReference>
<dbReference type="PANTHER" id="PTHR39648:SF1">
    <property type="entry name" value="6-HYDROXYMETHYL-7,8-DIHYDROPTERIN PYROPHOSPHOKINASE"/>
    <property type="match status" value="1"/>
</dbReference>
<evidence type="ECO:0000256" key="2">
    <source>
        <dbReference type="ARBA" id="ARBA00022741"/>
    </source>
</evidence>
<dbReference type="GO" id="GO:0016301">
    <property type="term" value="F:kinase activity"/>
    <property type="evidence" value="ECO:0007669"/>
    <property type="project" value="UniProtKB-KW"/>
</dbReference>
<dbReference type="Proteomes" id="UP000002315">
    <property type="component" value="Chromosome"/>
</dbReference>